<accession>A0ABQ7GR42</accession>
<dbReference type="EMBL" id="MU069629">
    <property type="protein sequence ID" value="KAF5837085.1"/>
    <property type="molecule type" value="Genomic_DNA"/>
</dbReference>
<sequence length="100" mass="10989">MEKNKFYGLIALREIRAYQKTTELLIPAAPYNRLIKEVLRACGPGISKIQAKAVLALREAGEAYLVGLFEDVNAATIHAGHVTIGVKDLSLAQRLRGENQ</sequence>
<reference evidence="3" key="1">
    <citation type="submission" date="2017-08" db="EMBL/GenBank/DDBJ databases">
        <authorList>
            <person name="Polle J.E."/>
            <person name="Barry K."/>
            <person name="Cushman J."/>
            <person name="Schmutz J."/>
            <person name="Tran D."/>
            <person name="Hathwaick L.T."/>
            <person name="Yim W.C."/>
            <person name="Jenkins J."/>
            <person name="Mckie-Krisberg Z.M."/>
            <person name="Prochnik S."/>
            <person name="Lindquist E."/>
            <person name="Dockter R.B."/>
            <person name="Adam C."/>
            <person name="Molina H."/>
            <person name="Bunkerborg J."/>
            <person name="Jin E."/>
            <person name="Buchheim M."/>
            <person name="Magnuson J."/>
        </authorList>
    </citation>
    <scope>NUCLEOTIDE SEQUENCE</scope>
    <source>
        <strain evidence="3">CCAP 19/18</strain>
    </source>
</reference>
<gene>
    <name evidence="3" type="ORF">DUNSADRAFT_4866</name>
</gene>
<dbReference type="PANTHER" id="PTHR11426">
    <property type="entry name" value="HISTONE H3"/>
    <property type="match status" value="1"/>
</dbReference>
<evidence type="ECO:0000256" key="1">
    <source>
        <dbReference type="ARBA" id="ARBA00010343"/>
    </source>
</evidence>
<evidence type="ECO:0000313" key="3">
    <source>
        <dbReference type="EMBL" id="KAF5837085.1"/>
    </source>
</evidence>
<proteinExistence type="inferred from homology"/>
<comment type="caution">
    <text evidence="3">The sequence shown here is derived from an EMBL/GenBank/DDBJ whole genome shotgun (WGS) entry which is preliminary data.</text>
</comment>
<dbReference type="InterPro" id="IPR007125">
    <property type="entry name" value="H2A/H2B/H3"/>
</dbReference>
<dbReference type="Gene3D" id="1.10.20.10">
    <property type="entry name" value="Histone, subunit A"/>
    <property type="match status" value="1"/>
</dbReference>
<dbReference type="CDD" id="cd22911">
    <property type="entry name" value="HFD_H3"/>
    <property type="match status" value="1"/>
</dbReference>
<dbReference type="PRINTS" id="PR00622">
    <property type="entry name" value="HISTONEH3"/>
</dbReference>
<dbReference type="InterPro" id="IPR009072">
    <property type="entry name" value="Histone-fold"/>
</dbReference>
<evidence type="ECO:0000313" key="4">
    <source>
        <dbReference type="Proteomes" id="UP000815325"/>
    </source>
</evidence>
<dbReference type="Proteomes" id="UP000815325">
    <property type="component" value="Unassembled WGS sequence"/>
</dbReference>
<dbReference type="SUPFAM" id="SSF47113">
    <property type="entry name" value="Histone-fold"/>
    <property type="match status" value="1"/>
</dbReference>
<dbReference type="Pfam" id="PF00125">
    <property type="entry name" value="Histone"/>
    <property type="match status" value="1"/>
</dbReference>
<dbReference type="SMART" id="SM00428">
    <property type="entry name" value="H3"/>
    <property type="match status" value="1"/>
</dbReference>
<name>A0ABQ7GR42_DUNSA</name>
<keyword evidence="4" id="KW-1185">Reference proteome</keyword>
<organism evidence="3 4">
    <name type="scientific">Dunaliella salina</name>
    <name type="common">Green alga</name>
    <name type="synonym">Protococcus salinus</name>
    <dbReference type="NCBI Taxonomy" id="3046"/>
    <lineage>
        <taxon>Eukaryota</taxon>
        <taxon>Viridiplantae</taxon>
        <taxon>Chlorophyta</taxon>
        <taxon>core chlorophytes</taxon>
        <taxon>Chlorophyceae</taxon>
        <taxon>CS clade</taxon>
        <taxon>Chlamydomonadales</taxon>
        <taxon>Dunaliellaceae</taxon>
        <taxon>Dunaliella</taxon>
    </lineage>
</organism>
<protein>
    <submittedName>
        <fullName evidence="3">Histone-fold-containing protein</fullName>
    </submittedName>
</protein>
<dbReference type="InterPro" id="IPR000164">
    <property type="entry name" value="Histone_H3/CENP-A"/>
</dbReference>
<evidence type="ECO:0000259" key="2">
    <source>
        <dbReference type="Pfam" id="PF00125"/>
    </source>
</evidence>
<feature type="domain" description="Core Histone H2A/H2B/H3" evidence="2">
    <location>
        <begin position="10"/>
        <end position="95"/>
    </location>
</feature>
<comment type="similarity">
    <text evidence="1">Belongs to the histone H3 family.</text>
</comment>